<dbReference type="AlphaFoldDB" id="A0A318RWN1"/>
<feature type="transmembrane region" description="Helical" evidence="1">
    <location>
        <begin position="238"/>
        <end position="260"/>
    </location>
</feature>
<proteinExistence type="predicted"/>
<dbReference type="SUPFAM" id="SSF103481">
    <property type="entry name" value="Multidrug resistance efflux transporter EmrE"/>
    <property type="match status" value="2"/>
</dbReference>
<comment type="caution">
    <text evidence="2">The sequence shown here is derived from an EMBL/GenBank/DDBJ whole genome shotgun (WGS) entry which is preliminary data.</text>
</comment>
<evidence type="ECO:0000313" key="3">
    <source>
        <dbReference type="Proteomes" id="UP000247591"/>
    </source>
</evidence>
<feature type="transmembrane region" description="Helical" evidence="1">
    <location>
        <begin position="210"/>
        <end position="232"/>
    </location>
</feature>
<evidence type="ECO:0000313" key="2">
    <source>
        <dbReference type="EMBL" id="PYE21132.1"/>
    </source>
</evidence>
<evidence type="ECO:0000256" key="1">
    <source>
        <dbReference type="SAM" id="Phobius"/>
    </source>
</evidence>
<keyword evidence="1" id="KW-0812">Transmembrane</keyword>
<gene>
    <name evidence="2" type="ORF">DFR67_101530</name>
</gene>
<feature type="transmembrane region" description="Helical" evidence="1">
    <location>
        <begin position="272"/>
        <end position="295"/>
    </location>
</feature>
<sequence>MSRAAETSGSASGLSKLSVLFVIGAVCQYIGASLAVPLFGELDPASVAWLRAGGAGVVLFAVWWPFAARRWPRVGVRFPPRRLLTAAAFGLVTLGMNMAFYLAIDSIDLGVAVAIEFLGPVVVAAAGSRTLSDGFAVVAVLMGVVLLSGASLEGSPTGVLFALLAAGLWAAYIVVGKAVSGGSARRRAGDPTTGVAVRETVAWRDGIDDLAIGLTVAGALAAPVVIAISGAANPGALWSWRILLIGIGLGVLSSAIPYLLDQIVLSKLGRSQFALLLALLPVTAAVVGAVALAQIPTWPELGGMALVIAAIVFTSRTADIASGAGTG</sequence>
<feature type="transmembrane region" description="Helical" evidence="1">
    <location>
        <begin position="52"/>
        <end position="71"/>
    </location>
</feature>
<accession>A0A318RWN1</accession>
<name>A0A318RWN1_WILLI</name>
<dbReference type="Proteomes" id="UP000247591">
    <property type="component" value="Unassembled WGS sequence"/>
</dbReference>
<dbReference type="EMBL" id="QJSP01000001">
    <property type="protein sequence ID" value="PYE21132.1"/>
    <property type="molecule type" value="Genomic_DNA"/>
</dbReference>
<feature type="transmembrane region" description="Helical" evidence="1">
    <location>
        <begin position="158"/>
        <end position="179"/>
    </location>
</feature>
<keyword evidence="1" id="KW-1133">Transmembrane helix</keyword>
<feature type="transmembrane region" description="Helical" evidence="1">
    <location>
        <begin position="134"/>
        <end position="152"/>
    </location>
</feature>
<keyword evidence="1" id="KW-0472">Membrane</keyword>
<feature type="transmembrane region" description="Helical" evidence="1">
    <location>
        <begin position="83"/>
        <end position="103"/>
    </location>
</feature>
<feature type="transmembrane region" description="Helical" evidence="1">
    <location>
        <begin position="109"/>
        <end position="127"/>
    </location>
</feature>
<protein>
    <submittedName>
        <fullName evidence="2">Inner membrane transporter RhtA</fullName>
    </submittedName>
</protein>
<dbReference type="OrthoDB" id="9815120at2"/>
<reference evidence="2 3" key="1">
    <citation type="submission" date="2018-06" db="EMBL/GenBank/DDBJ databases">
        <title>Genomic Encyclopedia of Type Strains, Phase IV (KMG-IV): sequencing the most valuable type-strain genomes for metagenomic binning, comparative biology and taxonomic classification.</title>
        <authorList>
            <person name="Goeker M."/>
        </authorList>
    </citation>
    <scope>NUCLEOTIDE SEQUENCE [LARGE SCALE GENOMIC DNA]</scope>
    <source>
        <strain evidence="2 3">DSM 45521</strain>
    </source>
</reference>
<keyword evidence="3" id="KW-1185">Reference proteome</keyword>
<dbReference type="InterPro" id="IPR037185">
    <property type="entry name" value="EmrE-like"/>
</dbReference>
<dbReference type="RefSeq" id="WP_110467801.1">
    <property type="nucleotide sequence ID" value="NZ_QJSP01000001.1"/>
</dbReference>
<feature type="transmembrane region" description="Helical" evidence="1">
    <location>
        <begin position="20"/>
        <end position="40"/>
    </location>
</feature>
<organism evidence="2 3">
    <name type="scientific">Williamsia limnetica</name>
    <dbReference type="NCBI Taxonomy" id="882452"/>
    <lineage>
        <taxon>Bacteria</taxon>
        <taxon>Bacillati</taxon>
        <taxon>Actinomycetota</taxon>
        <taxon>Actinomycetes</taxon>
        <taxon>Mycobacteriales</taxon>
        <taxon>Nocardiaceae</taxon>
        <taxon>Williamsia</taxon>
    </lineage>
</organism>